<protein>
    <submittedName>
        <fullName evidence="2">Succinyl-CoA:3-ketoacid-coenzyme A transferase subunit A</fullName>
        <ecNumber evidence="2">2.8.3.5</ecNumber>
    </submittedName>
</protein>
<keyword evidence="2" id="KW-0808">Transferase</keyword>
<feature type="region of interest" description="Disordered" evidence="1">
    <location>
        <begin position="165"/>
        <end position="300"/>
    </location>
</feature>
<sequence length="300" mass="31223">GQGGRVGRGSGRRRARRRVAGGGWFRTVRGALGAHRGAAGCRRPGSRGGVEQLRGRRLGTGPAADGPADPADGRLLRGGEQGVRPSVPLRRARGGADSAGDAGRAAARRRVRDRRLLHRDGRGHAGGRGRAAVEVRRGRVGRGRLTGQGGAVVPGRRRGARLRPRAGHHLRLRAGPCLEGRPPRKPRLPALRAQLQPAGGDGRAGDDRGGRAPGRAGRARRRRRPHPGSVRAAGGGAERGAGRREAHREADGASGTAGVRLVRLVRSGARYAPRAIGRGGGRRGQGRRGQCRSGRGGGVV</sequence>
<dbReference type="GO" id="GO:0008260">
    <property type="term" value="F:succinyl-CoA:3-oxo-acid CoA-transferase activity"/>
    <property type="evidence" value="ECO:0007669"/>
    <property type="project" value="UniProtKB-EC"/>
</dbReference>
<dbReference type="EC" id="2.8.3.5" evidence="2"/>
<proteinExistence type="predicted"/>
<reference evidence="2" key="1">
    <citation type="submission" date="2020-02" db="EMBL/GenBank/DDBJ databases">
        <authorList>
            <person name="Meier V. D."/>
        </authorList>
    </citation>
    <scope>NUCLEOTIDE SEQUENCE</scope>
    <source>
        <strain evidence="2">AVDCRST_MAG34</strain>
    </source>
</reference>
<feature type="compositionally biased region" description="Basic and acidic residues" evidence="1">
    <location>
        <begin position="240"/>
        <end position="251"/>
    </location>
</feature>
<gene>
    <name evidence="2" type="ORF">AVDCRST_MAG34-1924</name>
</gene>
<feature type="non-terminal residue" evidence="2">
    <location>
        <position position="300"/>
    </location>
</feature>
<evidence type="ECO:0000313" key="2">
    <source>
        <dbReference type="EMBL" id="CAA9353671.1"/>
    </source>
</evidence>
<evidence type="ECO:0000256" key="1">
    <source>
        <dbReference type="SAM" id="MobiDB-lite"/>
    </source>
</evidence>
<organism evidence="2">
    <name type="scientific">uncultured Nocardioidaceae bacterium</name>
    <dbReference type="NCBI Taxonomy" id="253824"/>
    <lineage>
        <taxon>Bacteria</taxon>
        <taxon>Bacillati</taxon>
        <taxon>Actinomycetota</taxon>
        <taxon>Actinomycetes</taxon>
        <taxon>Propionibacteriales</taxon>
        <taxon>Nocardioidaceae</taxon>
        <taxon>environmental samples</taxon>
    </lineage>
</organism>
<feature type="compositionally biased region" description="Basic residues" evidence="1">
    <location>
        <begin position="106"/>
        <end position="117"/>
    </location>
</feature>
<feature type="region of interest" description="Disordered" evidence="1">
    <location>
        <begin position="35"/>
        <end position="133"/>
    </location>
</feature>
<feature type="region of interest" description="Disordered" evidence="1">
    <location>
        <begin position="1"/>
        <end position="22"/>
    </location>
</feature>
<feature type="compositionally biased region" description="Low complexity" evidence="1">
    <location>
        <begin position="95"/>
        <end position="105"/>
    </location>
</feature>
<dbReference type="AlphaFoldDB" id="A0A6J4MAM8"/>
<feature type="non-terminal residue" evidence="2">
    <location>
        <position position="1"/>
    </location>
</feature>
<dbReference type="EMBL" id="CADCUI010000044">
    <property type="protein sequence ID" value="CAA9353671.1"/>
    <property type="molecule type" value="Genomic_DNA"/>
</dbReference>
<name>A0A6J4MAM8_9ACTN</name>
<feature type="compositionally biased region" description="Basic residues" evidence="1">
    <location>
        <begin position="280"/>
        <end position="290"/>
    </location>
</feature>
<feature type="compositionally biased region" description="Basic residues" evidence="1">
    <location>
        <begin position="10"/>
        <end position="19"/>
    </location>
</feature>
<feature type="compositionally biased region" description="Low complexity" evidence="1">
    <location>
        <begin position="61"/>
        <end position="70"/>
    </location>
</feature>
<feature type="compositionally biased region" description="Basic residues" evidence="1">
    <location>
        <begin position="217"/>
        <end position="226"/>
    </location>
</feature>
<accession>A0A6J4MAM8</accession>